<evidence type="ECO:0000256" key="8">
    <source>
        <dbReference type="ARBA" id="ARBA00022989"/>
    </source>
</evidence>
<name>A0A316R321_9BACT</name>
<evidence type="ECO:0000256" key="11">
    <source>
        <dbReference type="SAM" id="Phobius"/>
    </source>
</evidence>
<evidence type="ECO:0000256" key="6">
    <source>
        <dbReference type="ARBA" id="ARBA00022692"/>
    </source>
</evidence>
<keyword evidence="7" id="KW-0653">Protein transport</keyword>
<comment type="similarity">
    <text evidence="2">Belongs to the YajC family.</text>
</comment>
<keyword evidence="4" id="KW-0813">Transport</keyword>
<dbReference type="RefSeq" id="WP_022390048.1">
    <property type="nucleotide sequence ID" value="NZ_AP028032.1"/>
</dbReference>
<evidence type="ECO:0000256" key="4">
    <source>
        <dbReference type="ARBA" id="ARBA00022448"/>
    </source>
</evidence>
<organism evidence="12 13">
    <name type="scientific">Coprobacter fastidiosus</name>
    <dbReference type="NCBI Taxonomy" id="1099853"/>
    <lineage>
        <taxon>Bacteria</taxon>
        <taxon>Pseudomonadati</taxon>
        <taxon>Bacteroidota</taxon>
        <taxon>Bacteroidia</taxon>
        <taxon>Bacteroidales</taxon>
        <taxon>Barnesiellaceae</taxon>
        <taxon>Coprobacter</taxon>
    </lineage>
</organism>
<evidence type="ECO:0000256" key="2">
    <source>
        <dbReference type="ARBA" id="ARBA00006742"/>
    </source>
</evidence>
<dbReference type="GeneID" id="92927690"/>
<dbReference type="PRINTS" id="PR01853">
    <property type="entry name" value="YAJCTRNLCASE"/>
</dbReference>
<protein>
    <recommendedName>
        <fullName evidence="3">Sec translocon accessory complex subunit YajC</fullName>
    </recommendedName>
</protein>
<keyword evidence="9" id="KW-0811">Translocation</keyword>
<dbReference type="GO" id="GO:0015031">
    <property type="term" value="P:protein transport"/>
    <property type="evidence" value="ECO:0007669"/>
    <property type="project" value="UniProtKB-KW"/>
</dbReference>
<keyword evidence="10 11" id="KW-0472">Membrane</keyword>
<evidence type="ECO:0000256" key="5">
    <source>
        <dbReference type="ARBA" id="ARBA00022475"/>
    </source>
</evidence>
<dbReference type="AlphaFoldDB" id="A0A316R321"/>
<dbReference type="PANTHER" id="PTHR33909:SF1">
    <property type="entry name" value="SEC TRANSLOCON ACCESSORY COMPLEX SUBUNIT YAJC"/>
    <property type="match status" value="1"/>
</dbReference>
<dbReference type="PANTHER" id="PTHR33909">
    <property type="entry name" value="SEC TRANSLOCON ACCESSORY COMPLEX SUBUNIT YAJC"/>
    <property type="match status" value="1"/>
</dbReference>
<feature type="transmembrane region" description="Helical" evidence="11">
    <location>
        <begin position="15"/>
        <end position="34"/>
    </location>
</feature>
<dbReference type="InterPro" id="IPR003849">
    <property type="entry name" value="Preprotein_translocase_YajC"/>
</dbReference>
<evidence type="ECO:0000256" key="1">
    <source>
        <dbReference type="ARBA" id="ARBA00004162"/>
    </source>
</evidence>
<reference evidence="12 13" key="1">
    <citation type="journal article" date="2018" name="Nat. Biotechnol.">
        <title>A standardized bacterial taxonomy based on genome phylogeny substantially revises the tree of life.</title>
        <authorList>
            <person name="Parks D.H."/>
            <person name="Chuvochina M."/>
            <person name="Waite D.W."/>
            <person name="Rinke C."/>
            <person name="Skarshewski A."/>
            <person name="Chaumeil P.A."/>
            <person name="Hugenholtz P."/>
        </authorList>
    </citation>
    <scope>NUCLEOTIDE SEQUENCE [LARGE SCALE GENOMIC DNA]</scope>
    <source>
        <strain evidence="12">UBA11482</strain>
    </source>
</reference>
<evidence type="ECO:0000313" key="12">
    <source>
        <dbReference type="EMBL" id="HBJ07877.1"/>
    </source>
</evidence>
<evidence type="ECO:0000256" key="3">
    <source>
        <dbReference type="ARBA" id="ARBA00014962"/>
    </source>
</evidence>
<dbReference type="SMART" id="SM01323">
    <property type="entry name" value="YajC"/>
    <property type="match status" value="1"/>
</dbReference>
<accession>A0A316R321</accession>
<dbReference type="GO" id="GO:0005886">
    <property type="term" value="C:plasma membrane"/>
    <property type="evidence" value="ECO:0007669"/>
    <property type="project" value="UniProtKB-SubCell"/>
</dbReference>
<evidence type="ECO:0000313" key="13">
    <source>
        <dbReference type="Proteomes" id="UP000262954"/>
    </source>
</evidence>
<comment type="subcellular location">
    <subcellularLocation>
        <location evidence="1">Cell membrane</location>
        <topology evidence="1">Single-pass membrane protein</topology>
    </subcellularLocation>
</comment>
<evidence type="ECO:0000256" key="9">
    <source>
        <dbReference type="ARBA" id="ARBA00023010"/>
    </source>
</evidence>
<dbReference type="EMBL" id="DNWC01000040">
    <property type="protein sequence ID" value="HBJ07877.1"/>
    <property type="molecule type" value="Genomic_DNA"/>
</dbReference>
<evidence type="ECO:0000256" key="10">
    <source>
        <dbReference type="ARBA" id="ARBA00023136"/>
    </source>
</evidence>
<evidence type="ECO:0000256" key="7">
    <source>
        <dbReference type="ARBA" id="ARBA00022927"/>
    </source>
</evidence>
<keyword evidence="6 11" id="KW-0812">Transmembrane</keyword>
<dbReference type="Pfam" id="PF02699">
    <property type="entry name" value="YajC"/>
    <property type="match status" value="1"/>
</dbReference>
<keyword evidence="5" id="KW-1003">Cell membrane</keyword>
<comment type="caution">
    <text evidence="12">The sequence shown here is derived from an EMBL/GenBank/DDBJ whole genome shotgun (WGS) entry which is preliminary data.</text>
</comment>
<gene>
    <name evidence="12" type="primary">yajC</name>
    <name evidence="12" type="ORF">DDY73_02630</name>
</gene>
<sequence>MTLLTILLQQQGQGAGWSSIIMMVALVAIFYFFMIRPQTKRQKEIRKFREALSVGDKVVTAGGIYGKIKEIKDNIIVLEIADNVRIRIDKSSIYATAADSTTTNQA</sequence>
<dbReference type="Proteomes" id="UP000262954">
    <property type="component" value="Unassembled WGS sequence"/>
</dbReference>
<dbReference type="NCBIfam" id="TIGR00739">
    <property type="entry name" value="yajC"/>
    <property type="match status" value="1"/>
</dbReference>
<proteinExistence type="inferred from homology"/>
<keyword evidence="8 11" id="KW-1133">Transmembrane helix</keyword>